<dbReference type="InterPro" id="IPR027417">
    <property type="entry name" value="P-loop_NTPase"/>
</dbReference>
<gene>
    <name evidence="4" type="ORF">GNF83_20795</name>
</gene>
<evidence type="ECO:0000256" key="3">
    <source>
        <dbReference type="ARBA" id="ARBA00023136"/>
    </source>
</evidence>
<keyword evidence="4" id="KW-0547">Nucleotide-binding</keyword>
<keyword evidence="3" id="KW-0472">Membrane</keyword>
<evidence type="ECO:0000256" key="1">
    <source>
        <dbReference type="ARBA" id="ARBA00022475"/>
    </source>
</evidence>
<feature type="non-terminal residue" evidence="4">
    <location>
        <position position="143"/>
    </location>
</feature>
<evidence type="ECO:0000313" key="4">
    <source>
        <dbReference type="EMBL" id="MDZ7543558.1"/>
    </source>
</evidence>
<keyword evidence="4" id="KW-0067">ATP-binding</keyword>
<dbReference type="Proteomes" id="UP001288944">
    <property type="component" value="Unassembled WGS sequence"/>
</dbReference>
<dbReference type="Gene3D" id="2.40.50.100">
    <property type="match status" value="1"/>
</dbReference>
<name>A0AAW9KGS5_CLOPF</name>
<comment type="caution">
    <text evidence="4">The sequence shown here is derived from an EMBL/GenBank/DDBJ whole genome shotgun (WGS) entry which is preliminary data.</text>
</comment>
<protein>
    <submittedName>
        <fullName evidence="4">Spermidine/putrescine ABC transporter ATP-binding protein</fullName>
    </submittedName>
</protein>
<accession>A0AAW9KGS5</accession>
<dbReference type="GO" id="GO:0016887">
    <property type="term" value="F:ATP hydrolysis activity"/>
    <property type="evidence" value="ECO:0007669"/>
    <property type="project" value="InterPro"/>
</dbReference>
<reference evidence="4" key="1">
    <citation type="submission" date="2019-11" db="EMBL/GenBank/DDBJ databases">
        <title>Characterization of Clostridium perfringens isolates from swine manure treated agricultural soils.</title>
        <authorList>
            <person name="Wushke S.T."/>
        </authorList>
    </citation>
    <scope>NUCLEOTIDE SEQUENCE</scope>
    <source>
        <strain evidence="4">X62</strain>
    </source>
</reference>
<dbReference type="AlphaFoldDB" id="A0AAW9KGS5"/>
<dbReference type="GO" id="GO:0055052">
    <property type="term" value="C:ATP-binding cassette (ABC) transporter complex, substrate-binding subunit-containing"/>
    <property type="evidence" value="ECO:0007669"/>
    <property type="project" value="TreeGrafter"/>
</dbReference>
<feature type="non-terminal residue" evidence="4">
    <location>
        <position position="1"/>
    </location>
</feature>
<keyword evidence="2" id="KW-1278">Translocase</keyword>
<dbReference type="PANTHER" id="PTHR43875:SF15">
    <property type="entry name" value="TREHALOSE IMPORT ATP-BINDING PROTEIN SUGC"/>
    <property type="match status" value="1"/>
</dbReference>
<organism evidence="4 5">
    <name type="scientific">Clostridium perfringens</name>
    <dbReference type="NCBI Taxonomy" id="1502"/>
    <lineage>
        <taxon>Bacteria</taxon>
        <taxon>Bacillati</taxon>
        <taxon>Bacillota</taxon>
        <taxon>Clostridia</taxon>
        <taxon>Eubacteriales</taxon>
        <taxon>Clostridiaceae</taxon>
        <taxon>Clostridium</taxon>
    </lineage>
</organism>
<dbReference type="SUPFAM" id="SSF52540">
    <property type="entry name" value="P-loop containing nucleoside triphosphate hydrolases"/>
    <property type="match status" value="1"/>
</dbReference>
<keyword evidence="1" id="KW-1003">Cell membrane</keyword>
<sequence length="143" mass="15830">VYVSHDQEECFSISDKVAIMNKGEIEQLDAPANIYKYPKTEFVARFIGFNNFIDIESKQADGSLVAVQSVKGYKFQVDHRSGHPITDDMKAAIRPDDLIVVEDSELTDGVGGLTVAEIEAGLNIIPGQVRISTYLGRSYQYVV</sequence>
<evidence type="ECO:0000313" key="5">
    <source>
        <dbReference type="Proteomes" id="UP001288944"/>
    </source>
</evidence>
<dbReference type="PANTHER" id="PTHR43875">
    <property type="entry name" value="MALTODEXTRIN IMPORT ATP-BINDING PROTEIN MSMX"/>
    <property type="match status" value="1"/>
</dbReference>
<proteinExistence type="predicted"/>
<dbReference type="EMBL" id="WNUR01001327">
    <property type="protein sequence ID" value="MDZ7543558.1"/>
    <property type="molecule type" value="Genomic_DNA"/>
</dbReference>
<dbReference type="GO" id="GO:0005524">
    <property type="term" value="F:ATP binding"/>
    <property type="evidence" value="ECO:0007669"/>
    <property type="project" value="UniProtKB-KW"/>
</dbReference>
<evidence type="ECO:0000256" key="2">
    <source>
        <dbReference type="ARBA" id="ARBA00022967"/>
    </source>
</evidence>
<dbReference type="InterPro" id="IPR047641">
    <property type="entry name" value="ABC_transpr_MalK/UgpC-like"/>
</dbReference>